<feature type="transmembrane region" description="Helical" evidence="5">
    <location>
        <begin position="370"/>
        <end position="394"/>
    </location>
</feature>
<sequence length="519" mass="57360">MNSRRYRLATPSVSNIPGGSNVMVKYCPSLSKTSSIQCRSPLTTDDVTKNRKKLLPNAKLLKRTFSSVLPPRWWLALPCLVFMTLATSSTSLLKNDLLVHRACRLSSATTPTNYYWLDSQYNPQLPQSSYQSPPQQNSDYNLVQSAVAQFNTKNSLVTFIPSLISFVLLGASCDTMGRRPMLLLPFLGKIVESTLMLVVVTRNLSDAWILAAHGLEAMFDSAGLIMLSGFAYITVCSPEEKRTRAFLLAELVLIVARIGPTLALGLWLNKYSYSYVVPISISLGLSVIGQLYALFIQPESVQSVRNLNIFRQLLLIRLRPIIRAFKVFLIKRPGNNQQTLILITIIHILLLLSSVGYSSVLTLYLYGRPFYMSAFQVALLSTAISVTIAVLTLTATLSKRRLDSSYLLPVIGVVMSIVHHVIFAVAKTVWLLYLGACIGSLSFISMPTLRTKLTKAIEPNEYAIVFIAAGIVDTIGREGVSAGANAIYKASLNFFPGLVFLVFSIFALVTIFIMRCSCH</sequence>
<evidence type="ECO:0000256" key="1">
    <source>
        <dbReference type="ARBA" id="ARBA00004141"/>
    </source>
</evidence>
<proteinExistence type="predicted"/>
<dbReference type="GO" id="GO:0016020">
    <property type="term" value="C:membrane"/>
    <property type="evidence" value="ECO:0007669"/>
    <property type="project" value="UniProtKB-SubCell"/>
</dbReference>
<dbReference type="PANTHER" id="PTHR23507">
    <property type="entry name" value="ZGC:174356"/>
    <property type="match status" value="1"/>
</dbReference>
<feature type="transmembrane region" description="Helical" evidence="5">
    <location>
        <begin position="430"/>
        <end position="450"/>
    </location>
</feature>
<dbReference type="AlphaFoldDB" id="A0A818SJD4"/>
<evidence type="ECO:0000256" key="2">
    <source>
        <dbReference type="ARBA" id="ARBA00022692"/>
    </source>
</evidence>
<feature type="transmembrane region" description="Helical" evidence="5">
    <location>
        <begin position="273"/>
        <end position="295"/>
    </location>
</feature>
<evidence type="ECO:0000313" key="7">
    <source>
        <dbReference type="Proteomes" id="UP000663865"/>
    </source>
</evidence>
<organism evidence="6 7">
    <name type="scientific">Rotaria socialis</name>
    <dbReference type="NCBI Taxonomy" id="392032"/>
    <lineage>
        <taxon>Eukaryota</taxon>
        <taxon>Metazoa</taxon>
        <taxon>Spiralia</taxon>
        <taxon>Gnathifera</taxon>
        <taxon>Rotifera</taxon>
        <taxon>Eurotatoria</taxon>
        <taxon>Bdelloidea</taxon>
        <taxon>Philodinida</taxon>
        <taxon>Philodinidae</taxon>
        <taxon>Rotaria</taxon>
    </lineage>
</organism>
<name>A0A818SJD4_9BILA</name>
<gene>
    <name evidence="6" type="ORF">KIK155_LOCUS24631</name>
</gene>
<dbReference type="InterPro" id="IPR036259">
    <property type="entry name" value="MFS_trans_sf"/>
</dbReference>
<feature type="transmembrane region" description="Helical" evidence="5">
    <location>
        <begin position="494"/>
        <end position="514"/>
    </location>
</feature>
<dbReference type="InterPro" id="IPR011701">
    <property type="entry name" value="MFS"/>
</dbReference>
<feature type="transmembrane region" description="Helical" evidence="5">
    <location>
        <begin position="207"/>
        <end position="233"/>
    </location>
</feature>
<feature type="transmembrane region" description="Helical" evidence="5">
    <location>
        <begin position="406"/>
        <end position="424"/>
    </location>
</feature>
<keyword evidence="4 5" id="KW-0472">Membrane</keyword>
<dbReference type="PANTHER" id="PTHR23507:SF1">
    <property type="entry name" value="FI18259P1-RELATED"/>
    <property type="match status" value="1"/>
</dbReference>
<keyword evidence="3 5" id="KW-1133">Transmembrane helix</keyword>
<evidence type="ECO:0000256" key="5">
    <source>
        <dbReference type="SAM" id="Phobius"/>
    </source>
</evidence>
<protein>
    <recommendedName>
        <fullName evidence="8">Major facilitator superfamily (MFS) profile domain-containing protein</fullName>
    </recommendedName>
</protein>
<dbReference type="Proteomes" id="UP000663865">
    <property type="component" value="Unassembled WGS sequence"/>
</dbReference>
<evidence type="ECO:0000256" key="3">
    <source>
        <dbReference type="ARBA" id="ARBA00022989"/>
    </source>
</evidence>
<comment type="caution">
    <text evidence="6">The sequence shown here is derived from an EMBL/GenBank/DDBJ whole genome shotgun (WGS) entry which is preliminary data.</text>
</comment>
<comment type="subcellular location">
    <subcellularLocation>
        <location evidence="1">Membrane</location>
        <topology evidence="1">Multi-pass membrane protein</topology>
    </subcellularLocation>
</comment>
<evidence type="ECO:0000256" key="4">
    <source>
        <dbReference type="ARBA" id="ARBA00023136"/>
    </source>
</evidence>
<accession>A0A818SJD4</accession>
<reference evidence="6" key="1">
    <citation type="submission" date="2021-02" db="EMBL/GenBank/DDBJ databases">
        <authorList>
            <person name="Nowell W R."/>
        </authorList>
    </citation>
    <scope>NUCLEOTIDE SEQUENCE</scope>
</reference>
<feature type="transmembrane region" description="Helical" evidence="5">
    <location>
        <begin position="245"/>
        <end position="267"/>
    </location>
</feature>
<dbReference type="Pfam" id="PF07690">
    <property type="entry name" value="MFS_1"/>
    <property type="match status" value="1"/>
</dbReference>
<evidence type="ECO:0008006" key="8">
    <source>
        <dbReference type="Google" id="ProtNLM"/>
    </source>
</evidence>
<dbReference type="Gene3D" id="1.20.1250.20">
    <property type="entry name" value="MFS general substrate transporter like domains"/>
    <property type="match status" value="1"/>
</dbReference>
<feature type="transmembrane region" description="Helical" evidence="5">
    <location>
        <begin position="340"/>
        <end position="364"/>
    </location>
</feature>
<dbReference type="GO" id="GO:0022857">
    <property type="term" value="F:transmembrane transporter activity"/>
    <property type="evidence" value="ECO:0007669"/>
    <property type="project" value="InterPro"/>
</dbReference>
<keyword evidence="2 5" id="KW-0812">Transmembrane</keyword>
<evidence type="ECO:0000313" key="6">
    <source>
        <dbReference type="EMBL" id="CAF3670383.1"/>
    </source>
</evidence>
<feature type="transmembrane region" description="Helical" evidence="5">
    <location>
        <begin position="182"/>
        <end position="201"/>
    </location>
</feature>
<dbReference type="EMBL" id="CAJNYV010004407">
    <property type="protein sequence ID" value="CAF3670383.1"/>
    <property type="molecule type" value="Genomic_DNA"/>
</dbReference>
<dbReference type="SUPFAM" id="SSF103473">
    <property type="entry name" value="MFS general substrate transporter"/>
    <property type="match status" value="1"/>
</dbReference>